<dbReference type="InterPro" id="IPR013809">
    <property type="entry name" value="ENTH"/>
</dbReference>
<sequence length="632" mass="75253">MQNQLQQFLTILATREEVIFMIRILTHQTLEDGRNLREYQYEIMKGERKREELENQVYQTITESIHRKVFLPKVVQKFNKIQTYYSNKTKIYFPKQGQQIGQENIVQPNLRNIIISMQHESLISILKYLSNVQKMRMKLELNRAQYMEKEERCNRNEKFFSEPLLIGNFGMNYINKLHQKYYYLASQRNWKNVYDVLILDDNTKQLYLQGAGFKSVIASINKQKKSNDVPQVYIPIETTQEIITTRYEKLFKDLMDMNYHVSKSIMKYNQLHQRRKKNKESQNRIKITTTRHSQQEKILNLSDFGKFSAPSSRYSRSRQLKTQLSCLQSPSEPHIKQYEFLLSLRQPVNSGPSFSLKQKFGYTPEEQAIKLFDQAYHYESSILPINLLDQIAELSFQMEHYPKIINQIVLQLSTIGITTNVILKTLIITDYLLKYGCSGIIDDLKVRIYMFRNYQEFKIDFQDPIYITIRQKAGNIANQLTNRKLLYKEKEIAKHIKLKIQINKQKTQSLSNQDYKQTTTTLDDILENYIFKYMDKFNDKIESWGDKINDKLDQIIDNITINAAYERDENGYYFPESCMDEITITNTNKHNENQEQLLQQDQKIIKHQNKDLLEFENQDNQQQPKQEINLLD</sequence>
<evidence type="ECO:0000313" key="2">
    <source>
        <dbReference type="EMBL" id="CAD8191041.1"/>
    </source>
</evidence>
<evidence type="ECO:0000313" key="3">
    <source>
        <dbReference type="Proteomes" id="UP000689195"/>
    </source>
</evidence>
<keyword evidence="3" id="KW-1185">Reference proteome</keyword>
<comment type="caution">
    <text evidence="2">The sequence shown here is derived from an EMBL/GenBank/DDBJ whole genome shotgun (WGS) entry which is preliminary data.</text>
</comment>
<organism evidence="2 3">
    <name type="scientific">Paramecium pentaurelia</name>
    <dbReference type="NCBI Taxonomy" id="43138"/>
    <lineage>
        <taxon>Eukaryota</taxon>
        <taxon>Sar</taxon>
        <taxon>Alveolata</taxon>
        <taxon>Ciliophora</taxon>
        <taxon>Intramacronucleata</taxon>
        <taxon>Oligohymenophorea</taxon>
        <taxon>Peniculida</taxon>
        <taxon>Parameciidae</taxon>
        <taxon>Paramecium</taxon>
    </lineage>
</organism>
<dbReference type="Pfam" id="PF01417">
    <property type="entry name" value="ENTH"/>
    <property type="match status" value="1"/>
</dbReference>
<name>A0A8S1WQS1_9CILI</name>
<dbReference type="AlphaFoldDB" id="A0A8S1WQS1"/>
<protein>
    <recommendedName>
        <fullName evidence="1">ENTH domain-containing protein</fullName>
    </recommendedName>
</protein>
<dbReference type="Proteomes" id="UP000689195">
    <property type="component" value="Unassembled WGS sequence"/>
</dbReference>
<dbReference type="OrthoDB" id="4033880at2759"/>
<evidence type="ECO:0000259" key="1">
    <source>
        <dbReference type="PROSITE" id="PS50942"/>
    </source>
</evidence>
<dbReference type="EMBL" id="CAJJDO010000098">
    <property type="protein sequence ID" value="CAD8191041.1"/>
    <property type="molecule type" value="Genomic_DNA"/>
</dbReference>
<dbReference type="PROSITE" id="PS50942">
    <property type="entry name" value="ENTH"/>
    <property type="match status" value="1"/>
</dbReference>
<gene>
    <name evidence="2" type="ORF">PPENT_87.1.T0980051</name>
</gene>
<accession>A0A8S1WQS1</accession>
<proteinExistence type="predicted"/>
<feature type="domain" description="ENTH" evidence="1">
    <location>
        <begin position="359"/>
        <end position="490"/>
    </location>
</feature>
<reference evidence="2" key="1">
    <citation type="submission" date="2021-01" db="EMBL/GenBank/DDBJ databases">
        <authorList>
            <consortium name="Genoscope - CEA"/>
            <person name="William W."/>
        </authorList>
    </citation>
    <scope>NUCLEOTIDE SEQUENCE</scope>
</reference>